<sequence>MPLLDDLELLVSEVVTNALIHAHSEVDLRLREYADRIRVEVRDSDPYPPVPTALLNDESSNQEAESGRGLLIVEALALAWGSSPAGRGKTTWFEISTAAADPEPDTDHRS</sequence>
<keyword evidence="4" id="KW-1185">Reference proteome</keyword>
<protein>
    <recommendedName>
        <fullName evidence="2">Histidine kinase/HSP90-like ATPase domain-containing protein</fullName>
    </recommendedName>
</protein>
<accession>A0A917YFC7</accession>
<dbReference type="SUPFAM" id="SSF55874">
    <property type="entry name" value="ATPase domain of HSP90 chaperone/DNA topoisomerase II/histidine kinase"/>
    <property type="match status" value="1"/>
</dbReference>
<dbReference type="Gene3D" id="3.30.565.10">
    <property type="entry name" value="Histidine kinase-like ATPase, C-terminal domain"/>
    <property type="match status" value="1"/>
</dbReference>
<feature type="domain" description="Histidine kinase/HSP90-like ATPase" evidence="2">
    <location>
        <begin position="3"/>
        <end position="80"/>
    </location>
</feature>
<proteinExistence type="predicted"/>
<keyword evidence="1" id="KW-0808">Transferase</keyword>
<comment type="caution">
    <text evidence="3">The sequence shown here is derived from an EMBL/GenBank/DDBJ whole genome shotgun (WGS) entry which is preliminary data.</text>
</comment>
<dbReference type="InterPro" id="IPR036890">
    <property type="entry name" value="HATPase_C_sf"/>
</dbReference>
<evidence type="ECO:0000256" key="1">
    <source>
        <dbReference type="ARBA" id="ARBA00022527"/>
    </source>
</evidence>
<gene>
    <name evidence="3" type="ORF">GCM10011579_095760</name>
</gene>
<evidence type="ECO:0000313" key="4">
    <source>
        <dbReference type="Proteomes" id="UP000600365"/>
    </source>
</evidence>
<dbReference type="AlphaFoldDB" id="A0A917YFC7"/>
<dbReference type="Pfam" id="PF13581">
    <property type="entry name" value="HATPase_c_2"/>
    <property type="match status" value="1"/>
</dbReference>
<dbReference type="GO" id="GO:0004674">
    <property type="term" value="F:protein serine/threonine kinase activity"/>
    <property type="evidence" value="ECO:0007669"/>
    <property type="project" value="UniProtKB-KW"/>
</dbReference>
<dbReference type="PANTHER" id="PTHR35526">
    <property type="entry name" value="ANTI-SIGMA-F FACTOR RSBW-RELATED"/>
    <property type="match status" value="1"/>
</dbReference>
<dbReference type="CDD" id="cd16936">
    <property type="entry name" value="HATPase_RsbW-like"/>
    <property type="match status" value="1"/>
</dbReference>
<evidence type="ECO:0000259" key="2">
    <source>
        <dbReference type="Pfam" id="PF13581"/>
    </source>
</evidence>
<keyword evidence="1" id="KW-0723">Serine/threonine-protein kinase</keyword>
<dbReference type="PANTHER" id="PTHR35526:SF3">
    <property type="entry name" value="ANTI-SIGMA-F FACTOR RSBW"/>
    <property type="match status" value="1"/>
</dbReference>
<dbReference type="InterPro" id="IPR003594">
    <property type="entry name" value="HATPase_dom"/>
</dbReference>
<dbReference type="Proteomes" id="UP000600365">
    <property type="component" value="Unassembled WGS sequence"/>
</dbReference>
<dbReference type="EMBL" id="BMMM01000032">
    <property type="protein sequence ID" value="GGN95319.1"/>
    <property type="molecule type" value="Genomic_DNA"/>
</dbReference>
<name>A0A917YFC7_9ACTN</name>
<keyword evidence="1" id="KW-0418">Kinase</keyword>
<dbReference type="InterPro" id="IPR050267">
    <property type="entry name" value="Anti-sigma-factor_SerPK"/>
</dbReference>
<reference evidence="3 4" key="1">
    <citation type="journal article" date="2014" name="Int. J. Syst. Evol. Microbiol.">
        <title>Complete genome sequence of Corynebacterium casei LMG S-19264T (=DSM 44701T), isolated from a smear-ripened cheese.</title>
        <authorList>
            <consortium name="US DOE Joint Genome Institute (JGI-PGF)"/>
            <person name="Walter F."/>
            <person name="Albersmeier A."/>
            <person name="Kalinowski J."/>
            <person name="Ruckert C."/>
        </authorList>
    </citation>
    <scope>NUCLEOTIDE SEQUENCE [LARGE SCALE GENOMIC DNA]</scope>
    <source>
        <strain evidence="3 4">CGMCC 4.7111</strain>
    </source>
</reference>
<evidence type="ECO:0000313" key="3">
    <source>
        <dbReference type="EMBL" id="GGN95319.1"/>
    </source>
</evidence>
<organism evidence="3 4">
    <name type="scientific">Streptomyces albiflavescens</name>
    <dbReference type="NCBI Taxonomy" id="1623582"/>
    <lineage>
        <taxon>Bacteria</taxon>
        <taxon>Bacillati</taxon>
        <taxon>Actinomycetota</taxon>
        <taxon>Actinomycetes</taxon>
        <taxon>Kitasatosporales</taxon>
        <taxon>Streptomycetaceae</taxon>
        <taxon>Streptomyces</taxon>
    </lineage>
</organism>